<evidence type="ECO:0000256" key="5">
    <source>
        <dbReference type="SAM" id="MobiDB-lite"/>
    </source>
</evidence>
<feature type="compositionally biased region" description="Basic and acidic residues" evidence="5">
    <location>
        <begin position="1047"/>
        <end position="1059"/>
    </location>
</feature>
<dbReference type="InterPro" id="IPR036513">
    <property type="entry name" value="STAS_dom_sf"/>
</dbReference>
<evidence type="ECO:0000313" key="9">
    <source>
        <dbReference type="Proteomes" id="UP001295444"/>
    </source>
</evidence>
<feature type="transmembrane region" description="Helical" evidence="6">
    <location>
        <begin position="166"/>
        <end position="193"/>
    </location>
</feature>
<feature type="transmembrane region" description="Helical" evidence="6">
    <location>
        <begin position="682"/>
        <end position="699"/>
    </location>
</feature>
<dbReference type="InterPro" id="IPR001902">
    <property type="entry name" value="SLC26A/SulP_fam"/>
</dbReference>
<reference evidence="8" key="1">
    <citation type="submission" date="2022-03" db="EMBL/GenBank/DDBJ databases">
        <authorList>
            <person name="Alioto T."/>
            <person name="Alioto T."/>
            <person name="Gomez Garrido J."/>
        </authorList>
    </citation>
    <scope>NUCLEOTIDE SEQUENCE</scope>
</reference>
<feature type="compositionally biased region" description="Polar residues" evidence="5">
    <location>
        <begin position="1060"/>
        <end position="1073"/>
    </location>
</feature>
<feature type="transmembrane region" description="Helical" evidence="6">
    <location>
        <begin position="777"/>
        <end position="804"/>
    </location>
</feature>
<gene>
    <name evidence="8" type="ORF">PECUL_23A002838</name>
</gene>
<feature type="transmembrane region" description="Helical" evidence="6">
    <location>
        <begin position="594"/>
        <end position="614"/>
    </location>
</feature>
<dbReference type="EMBL" id="OW240914">
    <property type="protein sequence ID" value="CAH2275780.1"/>
    <property type="molecule type" value="Genomic_DNA"/>
</dbReference>
<dbReference type="PROSITE" id="PS01130">
    <property type="entry name" value="SLC26A"/>
    <property type="match status" value="2"/>
</dbReference>
<feature type="transmembrane region" description="Helical" evidence="6">
    <location>
        <begin position="72"/>
        <end position="98"/>
    </location>
</feature>
<evidence type="ECO:0000256" key="3">
    <source>
        <dbReference type="ARBA" id="ARBA00022989"/>
    </source>
</evidence>
<feature type="transmembrane region" description="Helical" evidence="6">
    <location>
        <begin position="564"/>
        <end position="582"/>
    </location>
</feature>
<keyword evidence="2 6" id="KW-0812">Transmembrane</keyword>
<keyword evidence="3 6" id="KW-1133">Transmembrane helix</keyword>
<dbReference type="PANTHER" id="PTHR11814">
    <property type="entry name" value="SULFATE TRANSPORTER"/>
    <property type="match status" value="1"/>
</dbReference>
<evidence type="ECO:0000256" key="4">
    <source>
        <dbReference type="ARBA" id="ARBA00023136"/>
    </source>
</evidence>
<evidence type="ECO:0000259" key="7">
    <source>
        <dbReference type="PROSITE" id="PS50801"/>
    </source>
</evidence>
<feature type="transmembrane region" description="Helical" evidence="6">
    <location>
        <begin position="104"/>
        <end position="120"/>
    </location>
</feature>
<sequence>MFEPAENQYVVSRPIYSEESFKGQHEKIRRPHKTFFDHLRVFFGCSPEKAKRIAFTFFPIASWLPMYQIKAWLVSDIVSGISTGLVAVLQGLAFALLVNVPPGYGLYAAFFPVIIYFFFGTSKHISVGPFPVLSLMVGTAVLRLVPDVPNSNSTDITAIDAERVNVAASVTVLAGIFQLALGLLQVGFIVIYLSDSLISGFTTAAAIHVLISQLKFILGLTVKSYSGPIALFYKKIKLTSTTGKHNVNAAVVLNILIKGLQHRATQCTAVTCSTEREIQVTEVIHAGVFETSAYGQQPSSPERGPRNSTISWIHEVQKDINKYNLSHWLTYFWRFSKEPFAGEPFDFYWHFQPQDDYLKNHLICSSEKAKRIAFTFFPIASWLPMYQIKAWLVSDIVSGISTGLVAVLQGLAFALLVNVPPGYGLYAAFFPVIIYFFFGTSKHISVGPFPVLSLMVGTAVLRLVPDVPNSNSTDITAIDAERVNVAASVTVLAGIFQLALGLLQVGFIVIYLSDSLISGFTTAAAIHVLISQLKFILGLTVKSYSGPIALFYTLRDIFTQITDTNIADLVTSIIIMVVVFAVKEINDRFKAKIPVPIPIEVIMTVIATGVSYAFDFKNKYNVGIVGTLESGFEAPKAPDIKVFESCVGDGFSIGIVGFAIAFSVAKVYSIKHDYVINGNQELVAFGLSNIFGGCFRGFAAATSLSRSAVQESTGGKTQIAGLLSAIIVMIVTLAIGFLLEPLQKSVLGALVVINLKGMLMQFNEIPPLFRKDKFDCLVWVVTFLAAVLLGLDLGLAAGLGFELLTVVFRAQFPKCSQVANVGGSNIYKNRKDYRDIHEPQGVKIFRCPAPIFFANIDFFRDKVIAAAGINPLRILRKRNKALRKIKKLLKKGELHITPKGLISTSYDYKESDDEELDNNRVEELDQPINTSELPIQIDWNADLPNNINVPKVDFDTLILDFGAVSFLDISGMKGLKAVLKEFIKIEVNVYIAGVDDNLLDKLERCGFFDDTIQTSIIFLSVHDAVLHVLVKRNLDSLAKEKEAEVKEKETGFYSDEKNSSIKNRNVNDTVSDI</sequence>
<keyword evidence="4 6" id="KW-0472">Membrane</keyword>
<dbReference type="Pfam" id="PF00916">
    <property type="entry name" value="Sulfate_transp"/>
    <property type="match status" value="2"/>
</dbReference>
<evidence type="ECO:0000256" key="2">
    <source>
        <dbReference type="ARBA" id="ARBA00022692"/>
    </source>
</evidence>
<comment type="subcellular location">
    <subcellularLocation>
        <location evidence="1">Membrane</location>
        <topology evidence="1">Multi-pass membrane protein</topology>
    </subcellularLocation>
</comment>
<feature type="transmembrane region" description="Helical" evidence="6">
    <location>
        <begin position="423"/>
        <end position="439"/>
    </location>
</feature>
<dbReference type="GO" id="GO:0016020">
    <property type="term" value="C:membrane"/>
    <property type="evidence" value="ECO:0007669"/>
    <property type="project" value="UniProtKB-SubCell"/>
</dbReference>
<feature type="domain" description="STAS" evidence="7">
    <location>
        <begin position="832"/>
        <end position="1028"/>
    </location>
</feature>
<feature type="transmembrane region" description="Helical" evidence="6">
    <location>
        <begin position="446"/>
        <end position="465"/>
    </location>
</feature>
<dbReference type="CDD" id="cd07042">
    <property type="entry name" value="STAS_SulP_like_sulfate_transporter"/>
    <property type="match status" value="1"/>
</dbReference>
<name>A0AAD1VZH7_PELCU</name>
<evidence type="ECO:0000256" key="1">
    <source>
        <dbReference type="ARBA" id="ARBA00004141"/>
    </source>
</evidence>
<organism evidence="8 9">
    <name type="scientific">Pelobates cultripes</name>
    <name type="common">Western spadefoot toad</name>
    <dbReference type="NCBI Taxonomy" id="61616"/>
    <lineage>
        <taxon>Eukaryota</taxon>
        <taxon>Metazoa</taxon>
        <taxon>Chordata</taxon>
        <taxon>Craniata</taxon>
        <taxon>Vertebrata</taxon>
        <taxon>Euteleostomi</taxon>
        <taxon>Amphibia</taxon>
        <taxon>Batrachia</taxon>
        <taxon>Anura</taxon>
        <taxon>Pelobatoidea</taxon>
        <taxon>Pelobatidae</taxon>
        <taxon>Pelobates</taxon>
    </lineage>
</organism>
<dbReference type="Gene3D" id="3.30.750.24">
    <property type="entry name" value="STAS domain"/>
    <property type="match status" value="1"/>
</dbReference>
<evidence type="ECO:0000256" key="6">
    <source>
        <dbReference type="SAM" id="Phobius"/>
    </source>
</evidence>
<dbReference type="InterPro" id="IPR002645">
    <property type="entry name" value="STAS_dom"/>
</dbReference>
<proteinExistence type="predicted"/>
<feature type="transmembrane region" description="Helical" evidence="6">
    <location>
        <begin position="524"/>
        <end position="544"/>
    </location>
</feature>
<dbReference type="NCBIfam" id="TIGR00815">
    <property type="entry name" value="sulP"/>
    <property type="match status" value="1"/>
</dbReference>
<accession>A0AAD1VZH7</accession>
<dbReference type="AlphaFoldDB" id="A0AAD1VZH7"/>
<feature type="transmembrane region" description="Helical" evidence="6">
    <location>
        <begin position="651"/>
        <end position="670"/>
    </location>
</feature>
<evidence type="ECO:0000313" key="8">
    <source>
        <dbReference type="EMBL" id="CAH2275780.1"/>
    </source>
</evidence>
<dbReference type="Proteomes" id="UP001295444">
    <property type="component" value="Chromosome 03"/>
</dbReference>
<feature type="region of interest" description="Disordered" evidence="5">
    <location>
        <begin position="1047"/>
        <end position="1073"/>
    </location>
</feature>
<keyword evidence="9" id="KW-1185">Reference proteome</keyword>
<feature type="transmembrane region" description="Helical" evidence="6">
    <location>
        <begin position="391"/>
        <end position="417"/>
    </location>
</feature>
<dbReference type="Pfam" id="PF01740">
    <property type="entry name" value="STAS"/>
    <property type="match status" value="1"/>
</dbReference>
<dbReference type="PROSITE" id="PS50801">
    <property type="entry name" value="STAS"/>
    <property type="match status" value="1"/>
</dbReference>
<dbReference type="SUPFAM" id="SSF52091">
    <property type="entry name" value="SpoIIaa-like"/>
    <property type="match status" value="1"/>
</dbReference>
<feature type="transmembrane region" description="Helical" evidence="6">
    <location>
        <begin position="719"/>
        <end position="739"/>
    </location>
</feature>
<dbReference type="GO" id="GO:0008271">
    <property type="term" value="F:secondary active sulfate transmembrane transporter activity"/>
    <property type="evidence" value="ECO:0007669"/>
    <property type="project" value="InterPro"/>
</dbReference>
<protein>
    <submittedName>
        <fullName evidence="8">Chloride anion exchanger</fullName>
    </submittedName>
</protein>
<feature type="transmembrane region" description="Helical" evidence="6">
    <location>
        <begin position="485"/>
        <end position="512"/>
    </location>
</feature>
<dbReference type="InterPro" id="IPR018045">
    <property type="entry name" value="S04_transporter_CS"/>
</dbReference>
<dbReference type="InterPro" id="IPR011547">
    <property type="entry name" value="SLC26A/SulP_dom"/>
</dbReference>